<dbReference type="Pfam" id="PF03641">
    <property type="entry name" value="Lysine_decarbox"/>
    <property type="match status" value="1"/>
</dbReference>
<evidence type="ECO:0000256" key="2">
    <source>
        <dbReference type="RuleBase" id="RU363015"/>
    </source>
</evidence>
<gene>
    <name evidence="3" type="ORF">ACE3NQ_15075</name>
</gene>
<accession>A0ABV5B969</accession>
<comment type="caution">
    <text evidence="3">The sequence shown here is derived from an EMBL/GenBank/DDBJ whole genome shotgun (WGS) entry which is preliminary data.</text>
</comment>
<dbReference type="SUPFAM" id="SSF102405">
    <property type="entry name" value="MCP/YpsA-like"/>
    <property type="match status" value="1"/>
</dbReference>
<reference evidence="3 4" key="1">
    <citation type="submission" date="2024-09" db="EMBL/GenBank/DDBJ databases">
        <authorList>
            <person name="Ruan L."/>
        </authorList>
    </citation>
    <scope>NUCLEOTIDE SEQUENCE [LARGE SCALE GENOMIC DNA]</scope>
    <source>
        <strain evidence="3 4">D33</strain>
    </source>
</reference>
<comment type="similarity">
    <text evidence="1 2">Belongs to the LOG family.</text>
</comment>
<keyword evidence="2" id="KW-0203">Cytokinin biosynthesis</keyword>
<dbReference type="EC" id="3.2.2.n1" evidence="2"/>
<proteinExistence type="inferred from homology"/>
<dbReference type="Gene3D" id="3.40.50.450">
    <property type="match status" value="1"/>
</dbReference>
<name>A0ABV5B969_9BACL</name>
<dbReference type="InterPro" id="IPR031100">
    <property type="entry name" value="LOG_fam"/>
</dbReference>
<dbReference type="InterPro" id="IPR005269">
    <property type="entry name" value="LOG"/>
</dbReference>
<dbReference type="NCBIfam" id="TIGR00730">
    <property type="entry name" value="Rossman fold protein, TIGR00730 family"/>
    <property type="match status" value="1"/>
</dbReference>
<evidence type="ECO:0000256" key="1">
    <source>
        <dbReference type="ARBA" id="ARBA00006763"/>
    </source>
</evidence>
<dbReference type="PANTHER" id="PTHR31223">
    <property type="entry name" value="LOG FAMILY PROTEIN YJL055W"/>
    <property type="match status" value="1"/>
</dbReference>
<dbReference type="PANTHER" id="PTHR31223:SF70">
    <property type="entry name" value="LOG FAMILY PROTEIN YJL055W"/>
    <property type="match status" value="1"/>
</dbReference>
<keyword evidence="2" id="KW-0378">Hydrolase</keyword>
<dbReference type="EMBL" id="JBHILM010000016">
    <property type="protein sequence ID" value="MFB5682246.1"/>
    <property type="molecule type" value="Genomic_DNA"/>
</dbReference>
<dbReference type="Proteomes" id="UP001580407">
    <property type="component" value="Unassembled WGS sequence"/>
</dbReference>
<keyword evidence="4" id="KW-1185">Reference proteome</keyword>
<organism evidence="3 4">
    <name type="scientific">Paenibacillus terreus</name>
    <dbReference type="NCBI Taxonomy" id="1387834"/>
    <lineage>
        <taxon>Bacteria</taxon>
        <taxon>Bacillati</taxon>
        <taxon>Bacillota</taxon>
        <taxon>Bacilli</taxon>
        <taxon>Bacillales</taxon>
        <taxon>Paenibacillaceae</taxon>
        <taxon>Paenibacillus</taxon>
    </lineage>
</organism>
<evidence type="ECO:0000313" key="4">
    <source>
        <dbReference type="Proteomes" id="UP001580407"/>
    </source>
</evidence>
<protein>
    <recommendedName>
        <fullName evidence="2">Cytokinin riboside 5'-monophosphate phosphoribohydrolase</fullName>
        <ecNumber evidence="2">3.2.2.n1</ecNumber>
    </recommendedName>
</protein>
<dbReference type="RefSeq" id="WP_375526007.1">
    <property type="nucleotide sequence ID" value="NZ_JBHILM010000016.1"/>
</dbReference>
<evidence type="ECO:0000313" key="3">
    <source>
        <dbReference type="EMBL" id="MFB5682246.1"/>
    </source>
</evidence>
<sequence length="193" mass="21550">MKKICVYAGSNLGEEMEFQIHARHLGEEIVRNGLELVYGGSNVGLMGEVANTVLELGGAVTGVMPKGLFAGEMVHTGLSKLIEVENMHQRKATMSELADGFIALPGGYGTFEELFEALCWSQIGIHKKPVGIFNINEYYEPLLEMVHQGIRKGFMNPSHLDLMIIATEAADLLDRMKTYQYPELENKWKQMSR</sequence>